<gene>
    <name evidence="5" type="ORF">D0466_02420</name>
</gene>
<dbReference type="Gene3D" id="3.30.1050.10">
    <property type="entry name" value="SCP2 sterol-binding domain"/>
    <property type="match status" value="1"/>
</dbReference>
<dbReference type="EMBL" id="QVTD01000003">
    <property type="protein sequence ID" value="RFU64799.1"/>
    <property type="molecule type" value="Genomic_DNA"/>
</dbReference>
<dbReference type="SUPFAM" id="SSF55718">
    <property type="entry name" value="SCP-like"/>
    <property type="match status" value="1"/>
</dbReference>
<keyword evidence="6" id="KW-1185">Reference proteome</keyword>
<evidence type="ECO:0000256" key="3">
    <source>
        <dbReference type="ARBA" id="ARBA00023002"/>
    </source>
</evidence>
<protein>
    <submittedName>
        <fullName evidence="5">Sterol-binding protein</fullName>
    </submittedName>
</protein>
<evidence type="ECO:0000259" key="4">
    <source>
        <dbReference type="Pfam" id="PF02036"/>
    </source>
</evidence>
<feature type="domain" description="SCP2" evidence="4">
    <location>
        <begin position="23"/>
        <end position="112"/>
    </location>
</feature>
<evidence type="ECO:0000313" key="6">
    <source>
        <dbReference type="Proteomes" id="UP000262939"/>
    </source>
</evidence>
<dbReference type="AlphaFoldDB" id="A0A372LFE9"/>
<dbReference type="InterPro" id="IPR051935">
    <property type="entry name" value="HSDL2"/>
</dbReference>
<organism evidence="5 6">
    <name type="scientific">Peribacillus glennii</name>
    <dbReference type="NCBI Taxonomy" id="2303991"/>
    <lineage>
        <taxon>Bacteria</taxon>
        <taxon>Bacillati</taxon>
        <taxon>Bacillota</taxon>
        <taxon>Bacilli</taxon>
        <taxon>Bacillales</taxon>
        <taxon>Bacillaceae</taxon>
        <taxon>Peribacillus</taxon>
    </lineage>
</organism>
<dbReference type="PANTHER" id="PTHR42808:SF3">
    <property type="entry name" value="HYDROXYSTEROID DEHYDROGENASE-LIKE PROTEIN 2"/>
    <property type="match status" value="1"/>
</dbReference>
<keyword evidence="2" id="KW-0521">NADP</keyword>
<dbReference type="OrthoDB" id="9804656at2"/>
<dbReference type="InterPro" id="IPR036527">
    <property type="entry name" value="SCP2_sterol-bd_dom_sf"/>
</dbReference>
<dbReference type="Proteomes" id="UP000262939">
    <property type="component" value="Unassembled WGS sequence"/>
</dbReference>
<dbReference type="PANTHER" id="PTHR42808">
    <property type="entry name" value="HYDROXYSTEROID DEHYDROGENASE-LIKE PROTEIN 2"/>
    <property type="match status" value="1"/>
</dbReference>
<evidence type="ECO:0000313" key="5">
    <source>
        <dbReference type="EMBL" id="RFU64799.1"/>
    </source>
</evidence>
<proteinExistence type="inferred from homology"/>
<dbReference type="GO" id="GO:0016491">
    <property type="term" value="F:oxidoreductase activity"/>
    <property type="evidence" value="ECO:0007669"/>
    <property type="project" value="UniProtKB-KW"/>
</dbReference>
<accession>A0A372LFE9</accession>
<dbReference type="InterPro" id="IPR003033">
    <property type="entry name" value="SCP2_sterol-bd_dom"/>
</dbReference>
<reference evidence="5 6" key="1">
    <citation type="submission" date="2018-08" db="EMBL/GenBank/DDBJ databases">
        <title>Bacillus chawlae sp. nov., Bacillus glennii sp. nov., and Bacillus saganii sp. nov. Isolated from the Vehicle Assembly Building at Kennedy Space Center where the Viking Spacecraft were Assembled.</title>
        <authorList>
            <person name="Seuylemezian A."/>
            <person name="Vaishampayan P."/>
        </authorList>
    </citation>
    <scope>NUCLEOTIDE SEQUENCE [LARGE SCALE GENOMIC DNA]</scope>
    <source>
        <strain evidence="5 6">V44-8</strain>
    </source>
</reference>
<evidence type="ECO:0000256" key="1">
    <source>
        <dbReference type="ARBA" id="ARBA00006484"/>
    </source>
</evidence>
<comment type="caution">
    <text evidence="5">The sequence shown here is derived from an EMBL/GenBank/DDBJ whole genome shotgun (WGS) entry which is preliminary data.</text>
</comment>
<evidence type="ECO:0000256" key="2">
    <source>
        <dbReference type="ARBA" id="ARBA00022857"/>
    </source>
</evidence>
<sequence length="121" mass="13696">MTRTIEDYSLKEVMQKIEEVLNQDSKPIEGVNAIYQYDISGEEEGTYQMHLADGKAKVVEGEEVKADCILKLSMQDFRHMMLGKLNGTAAFMSGKLKIKGDIGKAIKMEGILRQYNVKDYL</sequence>
<keyword evidence="3" id="KW-0560">Oxidoreductase</keyword>
<comment type="similarity">
    <text evidence="1">Belongs to the short-chain dehydrogenases/reductases (SDR) family.</text>
</comment>
<name>A0A372LFE9_9BACI</name>
<dbReference type="RefSeq" id="WP_117320975.1">
    <property type="nucleotide sequence ID" value="NZ_QVTD01000003.1"/>
</dbReference>
<dbReference type="Pfam" id="PF02036">
    <property type="entry name" value="SCP2"/>
    <property type="match status" value="1"/>
</dbReference>